<dbReference type="InterPro" id="IPR050620">
    <property type="entry name" value="Thioredoxin_H-type-like"/>
</dbReference>
<evidence type="ECO:0000259" key="2">
    <source>
        <dbReference type="PROSITE" id="PS51352"/>
    </source>
</evidence>
<reference evidence="3 5" key="1">
    <citation type="journal article" date="2012" name="Nature">
        <title>Algal genomes reveal evolutionary mosaicism and the fate of nucleomorphs.</title>
        <authorList>
            <consortium name="DOE Joint Genome Institute"/>
            <person name="Curtis B.A."/>
            <person name="Tanifuji G."/>
            <person name="Burki F."/>
            <person name="Gruber A."/>
            <person name="Irimia M."/>
            <person name="Maruyama S."/>
            <person name="Arias M.C."/>
            <person name="Ball S.G."/>
            <person name="Gile G.H."/>
            <person name="Hirakawa Y."/>
            <person name="Hopkins J.F."/>
            <person name="Kuo A."/>
            <person name="Rensing S.A."/>
            <person name="Schmutz J."/>
            <person name="Symeonidi A."/>
            <person name="Elias M."/>
            <person name="Eveleigh R.J."/>
            <person name="Herman E.K."/>
            <person name="Klute M.J."/>
            <person name="Nakayama T."/>
            <person name="Obornik M."/>
            <person name="Reyes-Prieto A."/>
            <person name="Armbrust E.V."/>
            <person name="Aves S.J."/>
            <person name="Beiko R.G."/>
            <person name="Coutinho P."/>
            <person name="Dacks J.B."/>
            <person name="Durnford D.G."/>
            <person name="Fast N.M."/>
            <person name="Green B.R."/>
            <person name="Grisdale C.J."/>
            <person name="Hempel F."/>
            <person name="Henrissat B."/>
            <person name="Hoppner M.P."/>
            <person name="Ishida K."/>
            <person name="Kim E."/>
            <person name="Koreny L."/>
            <person name="Kroth P.G."/>
            <person name="Liu Y."/>
            <person name="Malik S.B."/>
            <person name="Maier U.G."/>
            <person name="McRose D."/>
            <person name="Mock T."/>
            <person name="Neilson J.A."/>
            <person name="Onodera N.T."/>
            <person name="Poole A.M."/>
            <person name="Pritham E.J."/>
            <person name="Richards T.A."/>
            <person name="Rocap G."/>
            <person name="Roy S.W."/>
            <person name="Sarai C."/>
            <person name="Schaack S."/>
            <person name="Shirato S."/>
            <person name="Slamovits C.H."/>
            <person name="Spencer D.F."/>
            <person name="Suzuki S."/>
            <person name="Worden A.Z."/>
            <person name="Zauner S."/>
            <person name="Barry K."/>
            <person name="Bell C."/>
            <person name="Bharti A.K."/>
            <person name="Crow J.A."/>
            <person name="Grimwood J."/>
            <person name="Kramer R."/>
            <person name="Lindquist E."/>
            <person name="Lucas S."/>
            <person name="Salamov A."/>
            <person name="McFadden G.I."/>
            <person name="Lane C.E."/>
            <person name="Keeling P.J."/>
            <person name="Gray M.W."/>
            <person name="Grigoriev I.V."/>
            <person name="Archibald J.M."/>
        </authorList>
    </citation>
    <scope>NUCLEOTIDE SEQUENCE</scope>
    <source>
        <strain evidence="3 5">CCMP2712</strain>
    </source>
</reference>
<dbReference type="PANTHER" id="PTHR10438">
    <property type="entry name" value="THIOREDOXIN"/>
    <property type="match status" value="1"/>
</dbReference>
<evidence type="ECO:0000313" key="5">
    <source>
        <dbReference type="Proteomes" id="UP000011087"/>
    </source>
</evidence>
<feature type="compositionally biased region" description="Polar residues" evidence="1">
    <location>
        <begin position="1"/>
        <end position="21"/>
    </location>
</feature>
<protein>
    <recommendedName>
        <fullName evidence="2">Thioredoxin domain-containing protein</fullName>
    </recommendedName>
</protein>
<evidence type="ECO:0000313" key="3">
    <source>
        <dbReference type="EMBL" id="EKX46957.1"/>
    </source>
</evidence>
<dbReference type="SUPFAM" id="SSF52833">
    <property type="entry name" value="Thioredoxin-like"/>
    <property type="match status" value="1"/>
</dbReference>
<dbReference type="Proteomes" id="UP000011087">
    <property type="component" value="Unassembled WGS sequence"/>
</dbReference>
<dbReference type="InterPro" id="IPR013766">
    <property type="entry name" value="Thioredoxin_domain"/>
</dbReference>
<dbReference type="HOGENOM" id="CLU_1565840_0_0_1"/>
<evidence type="ECO:0000256" key="1">
    <source>
        <dbReference type="SAM" id="MobiDB-lite"/>
    </source>
</evidence>
<dbReference type="PaxDb" id="55529-EKX46957"/>
<dbReference type="Gene3D" id="3.40.30.10">
    <property type="entry name" value="Glutaredoxin"/>
    <property type="match status" value="1"/>
</dbReference>
<dbReference type="Pfam" id="PF00085">
    <property type="entry name" value="Thioredoxin"/>
    <property type="match status" value="1"/>
</dbReference>
<accession>L1JF72</accession>
<organism evidence="3">
    <name type="scientific">Guillardia theta (strain CCMP2712)</name>
    <name type="common">Cryptophyte</name>
    <dbReference type="NCBI Taxonomy" id="905079"/>
    <lineage>
        <taxon>Eukaryota</taxon>
        <taxon>Cryptophyceae</taxon>
        <taxon>Pyrenomonadales</taxon>
        <taxon>Geminigeraceae</taxon>
        <taxon>Guillardia</taxon>
    </lineage>
</organism>
<dbReference type="KEGG" id="gtt:GUITHDRAFT_152251"/>
<reference evidence="4" key="3">
    <citation type="submission" date="2016-03" db="UniProtKB">
        <authorList>
            <consortium name="EnsemblProtists"/>
        </authorList>
    </citation>
    <scope>IDENTIFICATION</scope>
</reference>
<dbReference type="EnsemblProtists" id="EKX46957">
    <property type="protein sequence ID" value="EKX46957"/>
    <property type="gene ID" value="GUITHDRAFT_152251"/>
</dbReference>
<keyword evidence="5" id="KW-1185">Reference proteome</keyword>
<dbReference type="OrthoDB" id="371245at2759"/>
<proteinExistence type="predicted"/>
<sequence length="171" mass="18968">MVNVAPSTSAVASGTSPSKKSVGTDPSKLYLEPNTMFPAPEGPSTLDWNETSHSGGDALLELYHGSSRVVIVEYWYKKCAMCKVMQPLVQRVVREFTGKIHFVEVEVFESKKVVQHAGLRSVPAFQVFYDGKMIDHFSGLHTVKAMRAIFSNALEMTAERLDNFSHAEVRS</sequence>
<name>L1JF72_GUITC</name>
<dbReference type="EMBL" id="JH992992">
    <property type="protein sequence ID" value="EKX46957.1"/>
    <property type="molecule type" value="Genomic_DNA"/>
</dbReference>
<gene>
    <name evidence="3" type="ORF">GUITHDRAFT_152251</name>
</gene>
<dbReference type="InterPro" id="IPR036249">
    <property type="entry name" value="Thioredoxin-like_sf"/>
</dbReference>
<dbReference type="PROSITE" id="PS51352">
    <property type="entry name" value="THIOREDOXIN_2"/>
    <property type="match status" value="1"/>
</dbReference>
<evidence type="ECO:0000313" key="4">
    <source>
        <dbReference type="EnsemblProtists" id="EKX46957"/>
    </source>
</evidence>
<dbReference type="STRING" id="905079.L1JF72"/>
<feature type="region of interest" description="Disordered" evidence="1">
    <location>
        <begin position="1"/>
        <end position="25"/>
    </location>
</feature>
<dbReference type="PANTHER" id="PTHR10438:SF468">
    <property type="entry name" value="THIOREDOXIN-1-RELATED"/>
    <property type="match status" value="1"/>
</dbReference>
<reference evidence="5" key="2">
    <citation type="submission" date="2012-11" db="EMBL/GenBank/DDBJ databases">
        <authorList>
            <person name="Kuo A."/>
            <person name="Curtis B.A."/>
            <person name="Tanifuji G."/>
            <person name="Burki F."/>
            <person name="Gruber A."/>
            <person name="Irimia M."/>
            <person name="Maruyama S."/>
            <person name="Arias M.C."/>
            <person name="Ball S.G."/>
            <person name="Gile G.H."/>
            <person name="Hirakawa Y."/>
            <person name="Hopkins J.F."/>
            <person name="Rensing S.A."/>
            <person name="Schmutz J."/>
            <person name="Symeonidi A."/>
            <person name="Elias M."/>
            <person name="Eveleigh R.J."/>
            <person name="Herman E.K."/>
            <person name="Klute M.J."/>
            <person name="Nakayama T."/>
            <person name="Obornik M."/>
            <person name="Reyes-Prieto A."/>
            <person name="Armbrust E.V."/>
            <person name="Aves S.J."/>
            <person name="Beiko R.G."/>
            <person name="Coutinho P."/>
            <person name="Dacks J.B."/>
            <person name="Durnford D.G."/>
            <person name="Fast N.M."/>
            <person name="Green B.R."/>
            <person name="Grisdale C."/>
            <person name="Hempe F."/>
            <person name="Henrissat B."/>
            <person name="Hoppner M.P."/>
            <person name="Ishida K.-I."/>
            <person name="Kim E."/>
            <person name="Koreny L."/>
            <person name="Kroth P.G."/>
            <person name="Liu Y."/>
            <person name="Malik S.-B."/>
            <person name="Maier U.G."/>
            <person name="McRose D."/>
            <person name="Mock T."/>
            <person name="Neilson J.A."/>
            <person name="Onodera N.T."/>
            <person name="Poole A.M."/>
            <person name="Pritham E.J."/>
            <person name="Richards T.A."/>
            <person name="Rocap G."/>
            <person name="Roy S.W."/>
            <person name="Sarai C."/>
            <person name="Schaack S."/>
            <person name="Shirato S."/>
            <person name="Slamovits C.H."/>
            <person name="Spencer D.F."/>
            <person name="Suzuki S."/>
            <person name="Worden A.Z."/>
            <person name="Zauner S."/>
            <person name="Barry K."/>
            <person name="Bell C."/>
            <person name="Bharti A.K."/>
            <person name="Crow J.A."/>
            <person name="Grimwood J."/>
            <person name="Kramer R."/>
            <person name="Lindquist E."/>
            <person name="Lucas S."/>
            <person name="Salamov A."/>
            <person name="McFadden G.I."/>
            <person name="Lane C.E."/>
            <person name="Keeling P.J."/>
            <person name="Gray M.W."/>
            <person name="Grigoriev I.V."/>
            <person name="Archibald J.M."/>
        </authorList>
    </citation>
    <scope>NUCLEOTIDE SEQUENCE</scope>
    <source>
        <strain evidence="5">CCMP2712</strain>
    </source>
</reference>
<dbReference type="RefSeq" id="XP_005833937.1">
    <property type="nucleotide sequence ID" value="XM_005833880.1"/>
</dbReference>
<dbReference type="eggNOG" id="KOG0907">
    <property type="taxonomic scope" value="Eukaryota"/>
</dbReference>
<feature type="domain" description="Thioredoxin" evidence="2">
    <location>
        <begin position="31"/>
        <end position="155"/>
    </location>
</feature>
<dbReference type="GeneID" id="17303521"/>
<dbReference type="AlphaFoldDB" id="L1JF72"/>